<dbReference type="NCBIfam" id="TIGR01665">
    <property type="entry name" value="put_anti_recept"/>
    <property type="match status" value="1"/>
</dbReference>
<proteinExistence type="predicted"/>
<comment type="caution">
    <text evidence="2">The sequence shown here is derived from an EMBL/GenBank/DDBJ whole genome shotgun (WGS) entry which is preliminary data.</text>
</comment>
<dbReference type="InterPro" id="IPR010572">
    <property type="entry name" value="Tail_dom"/>
</dbReference>
<dbReference type="EMBL" id="JASJEX010000002">
    <property type="protein sequence ID" value="MDJ1129548.1"/>
    <property type="molecule type" value="Genomic_DNA"/>
</dbReference>
<name>A0ABT6ZKG9_9ACTN</name>
<accession>A0ABT6ZKG9</accession>
<dbReference type="InterPro" id="IPR007119">
    <property type="entry name" value="Phage_tail_spike_N"/>
</dbReference>
<sequence length="406" mass="45091">MASMVPTLYWFDRWDERIGLLRVVGELVHTEELNGEDTLEFCSYEVPAKGDRLLWLDGETWREHVVVRTEEPLEGLCSVYAESSLCEMLDDFIEEAQLVSRTARQALTAVLAPTRWSIAYCASLGTAGALIYHQNALWALRRVAEVWGGEVTPVITVANGRVAARSIRLDEERGEWRGLRFTYGKNMAGCTRTVLEQDVYTALYGFGAGLPFTDEDGNYKAGYRRKLTFGDINGGLNYVADENAKLVWGRWNADRTARVHSFGQVTFSDVTEPERLIVLTRRALAEATQPKVSYEIDVAALDGDDAELGDTVAVIDTSRDPEWRLTARIVRRVRTFGETVVARVTVGTVQKADYEQVSALAADVATLQNDVVGIDGNLTSAASTERVTETVTEAIDDLDELADLDF</sequence>
<dbReference type="Proteomes" id="UP001431693">
    <property type="component" value="Unassembled WGS sequence"/>
</dbReference>
<organism evidence="2 3">
    <name type="scientific">Kribbibacterium absianum</name>
    <dbReference type="NCBI Taxonomy" id="3044210"/>
    <lineage>
        <taxon>Bacteria</taxon>
        <taxon>Bacillati</taxon>
        <taxon>Actinomycetota</taxon>
        <taxon>Coriobacteriia</taxon>
        <taxon>Coriobacteriales</taxon>
        <taxon>Kribbibacteriaceae</taxon>
        <taxon>Kribbibacterium</taxon>
    </lineage>
</organism>
<protein>
    <submittedName>
        <fullName evidence="2">Phage tail spike protein</fullName>
    </submittedName>
</protein>
<dbReference type="RefSeq" id="WP_283713666.1">
    <property type="nucleotide sequence ID" value="NZ_JASJEW010000006.1"/>
</dbReference>
<feature type="domain" description="Tail spike" evidence="1">
    <location>
        <begin position="86"/>
        <end position="351"/>
    </location>
</feature>
<evidence type="ECO:0000313" key="3">
    <source>
        <dbReference type="Proteomes" id="UP001431693"/>
    </source>
</evidence>
<gene>
    <name evidence="2" type="ORF">QJ043_05565</name>
</gene>
<evidence type="ECO:0000313" key="2">
    <source>
        <dbReference type="EMBL" id="MDJ1129548.1"/>
    </source>
</evidence>
<keyword evidence="3" id="KW-1185">Reference proteome</keyword>
<evidence type="ECO:0000259" key="1">
    <source>
        <dbReference type="Pfam" id="PF06605"/>
    </source>
</evidence>
<dbReference type="Pfam" id="PF06605">
    <property type="entry name" value="Prophage_tail"/>
    <property type="match status" value="1"/>
</dbReference>
<reference evidence="2" key="1">
    <citation type="submission" date="2023-05" db="EMBL/GenBank/DDBJ databases">
        <title>[olsenella] sp. nov., isolated from a pig farm feces dump.</title>
        <authorList>
            <person name="Chang Y.-H."/>
        </authorList>
    </citation>
    <scope>NUCLEOTIDE SEQUENCE</scope>
    <source>
        <strain evidence="2">YH-ols2217</strain>
    </source>
</reference>